<evidence type="ECO:0000256" key="7">
    <source>
        <dbReference type="ARBA" id="ARBA00022989"/>
    </source>
</evidence>
<dbReference type="RefSeq" id="XP_028476676.1">
    <property type="nucleotide sequence ID" value="XM_028622783.1"/>
</dbReference>
<organism evidence="13 14">
    <name type="scientific">Apiotrichum porosum</name>
    <dbReference type="NCBI Taxonomy" id="105984"/>
    <lineage>
        <taxon>Eukaryota</taxon>
        <taxon>Fungi</taxon>
        <taxon>Dikarya</taxon>
        <taxon>Basidiomycota</taxon>
        <taxon>Agaricomycotina</taxon>
        <taxon>Tremellomycetes</taxon>
        <taxon>Trichosporonales</taxon>
        <taxon>Trichosporonaceae</taxon>
        <taxon>Apiotrichum</taxon>
    </lineage>
</organism>
<evidence type="ECO:0000256" key="6">
    <source>
        <dbReference type="ARBA" id="ARBA00022840"/>
    </source>
</evidence>
<proteinExistence type="inferred from homology"/>
<dbReference type="InterPro" id="IPR003593">
    <property type="entry name" value="AAA+_ATPase"/>
</dbReference>
<feature type="domain" description="ABC transporter" evidence="12">
    <location>
        <begin position="117"/>
        <end position="387"/>
    </location>
</feature>
<evidence type="ECO:0000259" key="12">
    <source>
        <dbReference type="PROSITE" id="PS50893"/>
    </source>
</evidence>
<dbReference type="SUPFAM" id="SSF52540">
    <property type="entry name" value="P-loop containing nucleoside triphosphate hydrolases"/>
    <property type="match status" value="2"/>
</dbReference>
<dbReference type="InterPro" id="IPR043926">
    <property type="entry name" value="ABCG_dom"/>
</dbReference>
<evidence type="ECO:0000256" key="2">
    <source>
        <dbReference type="ARBA" id="ARBA00006012"/>
    </source>
</evidence>
<evidence type="ECO:0000256" key="1">
    <source>
        <dbReference type="ARBA" id="ARBA00004141"/>
    </source>
</evidence>
<dbReference type="GO" id="GO:0016887">
    <property type="term" value="F:ATP hydrolysis activity"/>
    <property type="evidence" value="ECO:0007669"/>
    <property type="project" value="InterPro"/>
</dbReference>
<dbReference type="Gene3D" id="3.40.50.300">
    <property type="entry name" value="P-loop containing nucleotide triphosphate hydrolases"/>
    <property type="match status" value="2"/>
</dbReference>
<feature type="transmembrane region" description="Helical" evidence="11">
    <location>
        <begin position="749"/>
        <end position="767"/>
    </location>
</feature>
<dbReference type="GeneID" id="39591957"/>
<feature type="region of interest" description="Disordered" evidence="10">
    <location>
        <begin position="1"/>
        <end position="37"/>
    </location>
</feature>
<dbReference type="Pfam" id="PF00005">
    <property type="entry name" value="ABC_tran"/>
    <property type="match status" value="2"/>
</dbReference>
<name>A0A427XUA1_9TREE</name>
<feature type="transmembrane region" description="Helical" evidence="11">
    <location>
        <begin position="1312"/>
        <end position="1337"/>
    </location>
</feature>
<feature type="domain" description="ABC transporter" evidence="12">
    <location>
        <begin position="836"/>
        <end position="1077"/>
    </location>
</feature>
<dbReference type="PROSITE" id="PS50893">
    <property type="entry name" value="ABC_TRANSPORTER_2"/>
    <property type="match status" value="2"/>
</dbReference>
<feature type="transmembrane region" description="Helical" evidence="11">
    <location>
        <begin position="526"/>
        <end position="550"/>
    </location>
</feature>
<evidence type="ECO:0000256" key="5">
    <source>
        <dbReference type="ARBA" id="ARBA00022741"/>
    </source>
</evidence>
<dbReference type="InterPro" id="IPR013525">
    <property type="entry name" value="ABC2_TM"/>
</dbReference>
<dbReference type="GO" id="GO:0005524">
    <property type="term" value="F:ATP binding"/>
    <property type="evidence" value="ECO:0007669"/>
    <property type="project" value="UniProtKB-KW"/>
</dbReference>
<dbReference type="PROSITE" id="PS00211">
    <property type="entry name" value="ABC_TRANSPORTER_1"/>
    <property type="match status" value="1"/>
</dbReference>
<sequence length="1459" mass="161441">MDPSTEKPFAADGTTRSEEATLRSEAPSVSASYAEKDEERWTYGAQIQADQAALEARGLPGTRDLSLIWNHLSVRGVGGADDVVFAPDLGAIAAPWLVAKANKRVEAYTARRRERDPHNKMVWRPEMGTPKKGEPGLRKGQRYLFHDFSGSLSPGETMLVVGRPGSGCTTFLKSLAGLTGSYAGVEGSVQYGALEAGSKEMKSMSGDVAFVAENDEHDPNLTVSRTMDFALRTQTPAEGARALDPETGKPITPEQWQHKTKLDVLRAFHIEHTLPTKVGDSYVRGVSGGERKRVSLAECLTTGAQITMWDGATRGLDASTALAFAKQCRTISDEARKINVVSCYQAGNGIYAQFDKVTVIADGQVIYYGPRAEARGYFEALGFVHMDGANTADYLTAVTAVDERQIAEGFENVPTSAAEFAAIYAQSDVARRMRAQVDGMLADRAARESETEQERAYYASHRSKYAMSRFSQKVSFGSQMKAAIVKDVQQRWGDQWSFWARQLTTIVMGLVNGSIFYMIPATTTGLFLRCGVIFMMVLFPTILAFADVQASFEGRGVLGKHKAWSLYRPSAVLLAQTIVDLPILGAQIMLYVVSTYWMAGLQNLAGNFFMCWLFVVVCTLSLTTLFRTIGYSFNVYNDASKVSGSVFTFFVFYGGFSIYTPSMHPWLSWIRWINPIYYSMEAIIANELDNLHVTCAAPQLVPYGTPYAAAGMPSACAISGAVAGQDYVSGTAWMEAALWFYKRHVWRNFGIMIALWFIFIVLGMSMLEWLPAQGSTQDVTLFAREGSKVFTRDEEDDEVPGPAAFPDGHSIRRKPTRQDLERQLTAQSIHRVGTTFTWKNLTYTVQADGKDKQLLDKVSGYCKAGTITALMGSSGAGKTTLMDVLAARKSEGVITGEVLLNGQPLPISFQRTTGYCEQLDVHLPQATVREALEFSALLRQPRAIPDDEKLEYVETIMDLLELRNIEDAIIGEPGAGLGIEQRKRLNIGVELVSKPSLLFLDEPTSGLDGQSSYMIVSFLRKLAATGQSILCTIHQPSAALFAGFDQLLLLKAGGRTVYFGPTADMPEYFQSQGITWPEDVNPAEYMIDVVSGDLGKGRDFAQVWLDSPQYTKMIQELEEIKADSAQHAVHATEDGFEFAASTSTQMRLVTIRASRQLYRNLEYVMNKCILHIVTGLVVGFSYWKIGNSYADLQNRLFAIFAFVLVAPGVIVQTQPKFIANRDMFETREKKAKFYSWKVFCFGEIVAEVPYLLICAFLFWACWYNTVGLDMSPGIAGPVFLQMIFYEFLYTGIGQSIAAYAPNATFAALVLPIVMSGLLSFCGVMIPYGAITVFWRYWLYYLDPFTYLIQGLVVFPMWDQEVVCKASEMGSFDPPSNMTCGEYLTTFMTYATGYVDNPDATSGCQYCGYAKGSEYLATMNMTRHIDGWKGILITLLFCCSSYALVFLLLKLRSKKTKTAA</sequence>
<dbReference type="InterPro" id="IPR034003">
    <property type="entry name" value="ABCG_PDR_2"/>
</dbReference>
<feature type="transmembrane region" description="Helical" evidence="11">
    <location>
        <begin position="1195"/>
        <end position="1213"/>
    </location>
</feature>
<dbReference type="Pfam" id="PF19055">
    <property type="entry name" value="ABC2_membrane_7"/>
    <property type="match status" value="1"/>
</dbReference>
<keyword evidence="4 11" id="KW-0812">Transmembrane</keyword>
<evidence type="ECO:0000256" key="10">
    <source>
        <dbReference type="SAM" id="MobiDB-lite"/>
    </source>
</evidence>
<comment type="caution">
    <text evidence="13">The sequence shown here is derived from an EMBL/GenBank/DDBJ whole genome shotgun (WGS) entry which is preliminary data.</text>
</comment>
<dbReference type="OrthoDB" id="245989at2759"/>
<dbReference type="InterPro" id="IPR027417">
    <property type="entry name" value="P-loop_NTPase"/>
</dbReference>
<evidence type="ECO:0000313" key="13">
    <source>
        <dbReference type="EMBL" id="RSH82444.1"/>
    </source>
</evidence>
<dbReference type="InterPro" id="IPR003439">
    <property type="entry name" value="ABC_transporter-like_ATP-bd"/>
</dbReference>
<dbReference type="InterPro" id="IPR010929">
    <property type="entry name" value="PDR_CDR_ABC"/>
</dbReference>
<keyword evidence="5" id="KW-0547">Nucleotide-binding</keyword>
<accession>A0A427XUA1</accession>
<feature type="transmembrane region" description="Helical" evidence="11">
    <location>
        <begin position="605"/>
        <end position="630"/>
    </location>
</feature>
<evidence type="ECO:0000256" key="9">
    <source>
        <dbReference type="ARBA" id="ARBA00051750"/>
    </source>
</evidence>
<evidence type="ECO:0000256" key="8">
    <source>
        <dbReference type="ARBA" id="ARBA00023136"/>
    </source>
</evidence>
<dbReference type="CDD" id="cd03232">
    <property type="entry name" value="ABCG_PDR_domain2"/>
    <property type="match status" value="1"/>
</dbReference>
<dbReference type="Pfam" id="PF06422">
    <property type="entry name" value="PDR_CDR"/>
    <property type="match status" value="1"/>
</dbReference>
<reference evidence="13 14" key="1">
    <citation type="submission" date="2018-11" db="EMBL/GenBank/DDBJ databases">
        <title>Genome sequence of Apiotrichum porosum DSM 27194.</title>
        <authorList>
            <person name="Aliyu H."/>
            <person name="Gorte O."/>
            <person name="Ochsenreither K."/>
        </authorList>
    </citation>
    <scope>NUCLEOTIDE SEQUENCE [LARGE SCALE GENOMIC DNA]</scope>
    <source>
        <strain evidence="13 14">DSM 27194</strain>
    </source>
</reference>
<dbReference type="GO" id="GO:0016020">
    <property type="term" value="C:membrane"/>
    <property type="evidence" value="ECO:0007669"/>
    <property type="project" value="UniProtKB-SubCell"/>
</dbReference>
<feature type="transmembrane region" description="Helical" evidence="11">
    <location>
        <begin position="571"/>
        <end position="593"/>
    </location>
</feature>
<evidence type="ECO:0000256" key="4">
    <source>
        <dbReference type="ARBA" id="ARBA00022692"/>
    </source>
</evidence>
<gene>
    <name evidence="13" type="ORF">EHS24_007414</name>
</gene>
<dbReference type="Pfam" id="PF01061">
    <property type="entry name" value="ABC2_membrane"/>
    <property type="match status" value="2"/>
</dbReference>
<dbReference type="CDD" id="cd03233">
    <property type="entry name" value="ABCG_PDR_domain1"/>
    <property type="match status" value="1"/>
</dbReference>
<evidence type="ECO:0000256" key="3">
    <source>
        <dbReference type="ARBA" id="ARBA00022448"/>
    </source>
</evidence>
<evidence type="ECO:0000256" key="11">
    <source>
        <dbReference type="SAM" id="Phobius"/>
    </source>
</evidence>
<keyword evidence="3" id="KW-0813">Transport</keyword>
<dbReference type="EMBL" id="RSCE01000005">
    <property type="protein sequence ID" value="RSH82444.1"/>
    <property type="molecule type" value="Genomic_DNA"/>
</dbReference>
<dbReference type="SMART" id="SM00382">
    <property type="entry name" value="AAA"/>
    <property type="match status" value="2"/>
</dbReference>
<dbReference type="PANTHER" id="PTHR19241">
    <property type="entry name" value="ATP-BINDING CASSETTE TRANSPORTER"/>
    <property type="match status" value="1"/>
</dbReference>
<feature type="transmembrane region" description="Helical" evidence="11">
    <location>
        <begin position="642"/>
        <end position="659"/>
    </location>
</feature>
<dbReference type="InterPro" id="IPR034001">
    <property type="entry name" value="ABCG_PDR_1"/>
</dbReference>
<protein>
    <recommendedName>
        <fullName evidence="12">ABC transporter domain-containing protein</fullName>
    </recommendedName>
</protein>
<keyword evidence="7 11" id="KW-1133">Transmembrane helix</keyword>
<evidence type="ECO:0000313" key="14">
    <source>
        <dbReference type="Proteomes" id="UP000279236"/>
    </source>
</evidence>
<comment type="similarity">
    <text evidence="2">Belongs to the ABC transporter superfamily. ABCG family. PDR (TC 3.A.1.205) subfamily.</text>
</comment>
<feature type="transmembrane region" description="Helical" evidence="11">
    <location>
        <begin position="498"/>
        <end position="520"/>
    </location>
</feature>
<dbReference type="InterPro" id="IPR017871">
    <property type="entry name" value="ABC_transporter-like_CS"/>
</dbReference>
<dbReference type="GO" id="GO:0140359">
    <property type="term" value="F:ABC-type transporter activity"/>
    <property type="evidence" value="ECO:0007669"/>
    <property type="project" value="InterPro"/>
</dbReference>
<keyword evidence="8 11" id="KW-0472">Membrane</keyword>
<dbReference type="FunFam" id="3.40.50.300:FF:000054">
    <property type="entry name" value="ABC multidrug transporter atrF"/>
    <property type="match status" value="1"/>
</dbReference>
<comment type="catalytic activity">
    <reaction evidence="9">
        <text>itraconazole(in) + ATP + H2O = itraconazole(out) + ADP + phosphate + H(+)</text>
        <dbReference type="Rhea" id="RHEA:33503"/>
        <dbReference type="ChEBI" id="CHEBI:6076"/>
        <dbReference type="ChEBI" id="CHEBI:15377"/>
        <dbReference type="ChEBI" id="CHEBI:15378"/>
        <dbReference type="ChEBI" id="CHEBI:30616"/>
        <dbReference type="ChEBI" id="CHEBI:43474"/>
        <dbReference type="ChEBI" id="CHEBI:456216"/>
    </reaction>
    <physiologicalReaction direction="left-to-right" evidence="9">
        <dbReference type="Rhea" id="RHEA:33504"/>
    </physiologicalReaction>
</comment>
<dbReference type="STRING" id="105984.A0A427XUA1"/>
<dbReference type="Proteomes" id="UP000279236">
    <property type="component" value="Unassembled WGS sequence"/>
</dbReference>
<feature type="transmembrane region" description="Helical" evidence="11">
    <location>
        <begin position="1427"/>
        <end position="1448"/>
    </location>
</feature>
<feature type="transmembrane region" description="Helical" evidence="11">
    <location>
        <begin position="1234"/>
        <end position="1259"/>
    </location>
</feature>
<keyword evidence="14" id="KW-1185">Reference proteome</keyword>
<comment type="subcellular location">
    <subcellularLocation>
        <location evidence="1">Membrane</location>
        <topology evidence="1">Multi-pass membrane protein</topology>
    </subcellularLocation>
</comment>
<keyword evidence="6" id="KW-0067">ATP-binding</keyword>
<feature type="transmembrane region" description="Helical" evidence="11">
    <location>
        <begin position="1279"/>
        <end position="1300"/>
    </location>
</feature>